<evidence type="ECO:0000256" key="1">
    <source>
        <dbReference type="ARBA" id="ARBA00004116"/>
    </source>
</evidence>
<dbReference type="EMBL" id="PUHW01000230">
    <property type="protein sequence ID" value="KAG0687674.1"/>
    <property type="molecule type" value="Genomic_DNA"/>
</dbReference>
<dbReference type="SMART" id="SM00679">
    <property type="entry name" value="CTNS"/>
    <property type="match status" value="2"/>
</dbReference>
<dbReference type="FunFam" id="1.20.1280.290:FF:000012">
    <property type="entry name" value="Vacuolar membrane PQ loop repeat protein"/>
    <property type="match status" value="1"/>
</dbReference>
<evidence type="ECO:0000256" key="8">
    <source>
        <dbReference type="ARBA" id="ARBA00023136"/>
    </source>
</evidence>
<feature type="transmembrane region" description="Helical" evidence="11">
    <location>
        <begin position="12"/>
        <end position="34"/>
    </location>
</feature>
<dbReference type="GO" id="GO:0015179">
    <property type="term" value="F:L-amino acid transmembrane transporter activity"/>
    <property type="evidence" value="ECO:0007669"/>
    <property type="project" value="UniProtKB-ARBA"/>
</dbReference>
<dbReference type="GO" id="GO:0034488">
    <property type="term" value="P:basic amino acid transmembrane export from vacuole"/>
    <property type="evidence" value="ECO:0007669"/>
    <property type="project" value="UniProtKB-ARBA"/>
</dbReference>
<sequence length="352" mass="39047">MAPPPTPFINAQAVSGITGSISIACWIIVFAPQIYQNFTRRSAEGLSLLFVVLWLLGDVFNVIGAILQGVLPTMTILAIYYTIADIVLFWQCLHYGHGSNKVDPIHLSPANPLNSEVEPLLESVLSNEHYHHHHQHHEFDPDSESQVVMDSNIIEHPTSYSDINGSNPESNTRTDSSNNIEDDECSSCTSSSSFEGSDLTYNLIMVSLVIIAGLGGWYFGDSGSSNEPPKNDDDLIFNPLAQTFGWLCAALYLGSRIPQILLNFERKSCDGISFLFFLFACLGNITYVVSILAVCTGKRYLLVNSSWLIGSFGTLFEDFIIFCQFFMYNKNGAESDEDIETEDEEDNFISNV</sequence>
<reference evidence="12" key="1">
    <citation type="submission" date="2020-11" db="EMBL/GenBank/DDBJ databases">
        <title>Kefir isolates.</title>
        <authorList>
            <person name="Marcisauskas S."/>
            <person name="Kim Y."/>
            <person name="Blasche S."/>
        </authorList>
    </citation>
    <scope>NUCLEOTIDE SEQUENCE</scope>
    <source>
        <strain evidence="12">Olga-1</strain>
    </source>
</reference>
<dbReference type="GO" id="GO:0015174">
    <property type="term" value="F:basic amino acid transmembrane transporter activity"/>
    <property type="evidence" value="ECO:0007669"/>
    <property type="project" value="UniProtKB-ARBA"/>
</dbReference>
<dbReference type="GO" id="GO:0012505">
    <property type="term" value="C:endomembrane system"/>
    <property type="evidence" value="ECO:0007669"/>
    <property type="project" value="UniProtKB-SubCell"/>
</dbReference>
<comment type="similarity">
    <text evidence="9">Belongs to the laat-1 family.</text>
</comment>
<feature type="region of interest" description="Disordered" evidence="10">
    <location>
        <begin position="158"/>
        <end position="186"/>
    </location>
</feature>
<dbReference type="AlphaFoldDB" id="A0A9P6WIY0"/>
<evidence type="ECO:0008006" key="14">
    <source>
        <dbReference type="Google" id="ProtNLM"/>
    </source>
</evidence>
<dbReference type="GO" id="GO:0005773">
    <property type="term" value="C:vacuole"/>
    <property type="evidence" value="ECO:0007669"/>
    <property type="project" value="UniProtKB-SubCell"/>
</dbReference>
<feature type="transmembrane region" description="Helical" evidence="11">
    <location>
        <begin position="274"/>
        <end position="294"/>
    </location>
</feature>
<keyword evidence="6" id="KW-0677">Repeat</keyword>
<evidence type="ECO:0000256" key="2">
    <source>
        <dbReference type="ARBA" id="ARBA00004127"/>
    </source>
</evidence>
<comment type="caution">
    <text evidence="12">The sequence shown here is derived from an EMBL/GenBank/DDBJ whole genome shotgun (WGS) entry which is preliminary data.</text>
</comment>
<feature type="transmembrane region" description="Helical" evidence="11">
    <location>
        <begin position="306"/>
        <end position="328"/>
    </location>
</feature>
<evidence type="ECO:0000256" key="10">
    <source>
        <dbReference type="SAM" id="MobiDB-lite"/>
    </source>
</evidence>
<feature type="transmembrane region" description="Helical" evidence="11">
    <location>
        <begin position="199"/>
        <end position="220"/>
    </location>
</feature>
<feature type="transmembrane region" description="Helical" evidence="11">
    <location>
        <begin position="46"/>
        <end position="67"/>
    </location>
</feature>
<dbReference type="PANTHER" id="PTHR16201">
    <property type="entry name" value="SEVEN TRANSMEMBRANE PROTEIN 1-RELATED"/>
    <property type="match status" value="1"/>
</dbReference>
<comment type="subcellular location">
    <subcellularLocation>
        <location evidence="2">Endomembrane system</location>
        <topology evidence="2">Multi-pass membrane protein</topology>
    </subcellularLocation>
    <subcellularLocation>
        <location evidence="1">Vacuole</location>
    </subcellularLocation>
</comment>
<evidence type="ECO:0000256" key="4">
    <source>
        <dbReference type="ARBA" id="ARBA00022554"/>
    </source>
</evidence>
<keyword evidence="4" id="KW-0926">Vacuole</keyword>
<evidence type="ECO:0000313" key="13">
    <source>
        <dbReference type="Proteomes" id="UP000697127"/>
    </source>
</evidence>
<dbReference type="GO" id="GO:0015101">
    <property type="term" value="F:organic cation transmembrane transporter activity"/>
    <property type="evidence" value="ECO:0007669"/>
    <property type="project" value="UniProtKB-ARBA"/>
</dbReference>
<evidence type="ECO:0000313" key="12">
    <source>
        <dbReference type="EMBL" id="KAG0687674.1"/>
    </source>
</evidence>
<keyword evidence="8 11" id="KW-0472">Membrane</keyword>
<evidence type="ECO:0000256" key="11">
    <source>
        <dbReference type="SAM" id="Phobius"/>
    </source>
</evidence>
<dbReference type="InterPro" id="IPR051415">
    <property type="entry name" value="LAAT-1"/>
</dbReference>
<evidence type="ECO:0000256" key="7">
    <source>
        <dbReference type="ARBA" id="ARBA00022989"/>
    </source>
</evidence>
<dbReference type="Proteomes" id="UP000697127">
    <property type="component" value="Unassembled WGS sequence"/>
</dbReference>
<feature type="transmembrane region" description="Helical" evidence="11">
    <location>
        <begin position="235"/>
        <end position="253"/>
    </location>
</feature>
<evidence type="ECO:0000256" key="3">
    <source>
        <dbReference type="ARBA" id="ARBA00022448"/>
    </source>
</evidence>
<dbReference type="GO" id="GO:0034490">
    <property type="term" value="P:basic amino acid transmembrane import into vacuole"/>
    <property type="evidence" value="ECO:0007669"/>
    <property type="project" value="UniProtKB-ARBA"/>
</dbReference>
<dbReference type="GO" id="GO:0098588">
    <property type="term" value="C:bounding membrane of organelle"/>
    <property type="evidence" value="ECO:0007669"/>
    <property type="project" value="UniProtKB-ARBA"/>
</dbReference>
<feature type="compositionally biased region" description="Polar residues" evidence="10">
    <location>
        <begin position="158"/>
        <end position="179"/>
    </location>
</feature>
<dbReference type="Gene3D" id="1.20.1280.290">
    <property type="match status" value="2"/>
</dbReference>
<gene>
    <name evidence="12" type="ORF">C6P40_002043</name>
</gene>
<evidence type="ECO:0000256" key="6">
    <source>
        <dbReference type="ARBA" id="ARBA00022737"/>
    </source>
</evidence>
<keyword evidence="13" id="KW-1185">Reference proteome</keyword>
<evidence type="ECO:0000256" key="5">
    <source>
        <dbReference type="ARBA" id="ARBA00022692"/>
    </source>
</evidence>
<dbReference type="PANTHER" id="PTHR16201:SF35">
    <property type="entry name" value="VACUOLAR AMINO ACID TRANSPORTER YPQ1-RELATED"/>
    <property type="match status" value="1"/>
</dbReference>
<protein>
    <recommendedName>
        <fullName evidence="14">PQ-loop-domain-containing protein</fullName>
    </recommendedName>
</protein>
<proteinExistence type="inferred from homology"/>
<dbReference type="InterPro" id="IPR006603">
    <property type="entry name" value="PQ-loop_rpt"/>
</dbReference>
<dbReference type="OrthoDB" id="8048523at2759"/>
<evidence type="ECO:0000256" key="9">
    <source>
        <dbReference type="ARBA" id="ARBA00038039"/>
    </source>
</evidence>
<feature type="transmembrane region" description="Helical" evidence="11">
    <location>
        <begin position="73"/>
        <end position="93"/>
    </location>
</feature>
<keyword evidence="3" id="KW-0813">Transport</keyword>
<organism evidence="12 13">
    <name type="scientific">Pichia californica</name>
    <dbReference type="NCBI Taxonomy" id="460514"/>
    <lineage>
        <taxon>Eukaryota</taxon>
        <taxon>Fungi</taxon>
        <taxon>Dikarya</taxon>
        <taxon>Ascomycota</taxon>
        <taxon>Saccharomycotina</taxon>
        <taxon>Pichiomycetes</taxon>
        <taxon>Pichiales</taxon>
        <taxon>Pichiaceae</taxon>
        <taxon>Pichia</taxon>
    </lineage>
</organism>
<keyword evidence="5 11" id="KW-0812">Transmembrane</keyword>
<accession>A0A9P6WIY0</accession>
<dbReference type="FunFam" id="1.20.1280.290:FF:000011">
    <property type="entry name" value="PQ loop repeat protein"/>
    <property type="match status" value="1"/>
</dbReference>
<dbReference type="Pfam" id="PF04193">
    <property type="entry name" value="PQ-loop"/>
    <property type="match status" value="2"/>
</dbReference>
<name>A0A9P6WIY0_9ASCO</name>
<keyword evidence="7 11" id="KW-1133">Transmembrane helix</keyword>